<comment type="caution">
    <text evidence="4">The sequence shown here is derived from an EMBL/GenBank/DDBJ whole genome shotgun (WGS) entry which is preliminary data.</text>
</comment>
<keyword evidence="2" id="KW-0521">NADP</keyword>
<proteinExistence type="inferred from homology"/>
<protein>
    <submittedName>
        <fullName evidence="4">Short chain dehydrogenase</fullName>
    </submittedName>
</protein>
<dbReference type="FunFam" id="3.40.50.720:FF:000084">
    <property type="entry name" value="Short-chain dehydrogenase reductase"/>
    <property type="match status" value="1"/>
</dbReference>
<dbReference type="EMBL" id="MVGC01000150">
    <property type="protein sequence ID" value="RJE22793.1"/>
    <property type="molecule type" value="Genomic_DNA"/>
</dbReference>
<dbReference type="GO" id="GO:0050664">
    <property type="term" value="F:oxidoreductase activity, acting on NAD(P)H, oxygen as acceptor"/>
    <property type="evidence" value="ECO:0007669"/>
    <property type="project" value="TreeGrafter"/>
</dbReference>
<comment type="similarity">
    <text evidence="1">Belongs to the short-chain dehydrogenases/reductases (SDR) family.</text>
</comment>
<gene>
    <name evidence="4" type="ORF">PHISCL_04851</name>
</gene>
<dbReference type="OrthoDB" id="1888931at2759"/>
<dbReference type="SUPFAM" id="SSF51735">
    <property type="entry name" value="NAD(P)-binding Rossmann-fold domains"/>
    <property type="match status" value="1"/>
</dbReference>
<dbReference type="PRINTS" id="PR00081">
    <property type="entry name" value="GDHRDH"/>
</dbReference>
<dbReference type="InterPro" id="IPR002347">
    <property type="entry name" value="SDR_fam"/>
</dbReference>
<evidence type="ECO:0000256" key="1">
    <source>
        <dbReference type="ARBA" id="ARBA00006484"/>
    </source>
</evidence>
<dbReference type="Proteomes" id="UP000266188">
    <property type="component" value="Unassembled WGS sequence"/>
</dbReference>
<sequence length="311" mass="33748">MYSAASRSVRQTTAHLFARCWVRTPGRGVATLPLFSLEGKTCVVTGAGRGLGKETLTAFARSGARGACIDLTLASCNSSISHIKSHLRTTASDLPEPDIRPYACDVTNESAVQSTFAQIAHDFGGIDILVTAAGIVDNVEAERYEFERWKKMVDVNLHGSWLAAREGGKYMIRQNERDGEIGKEEGWKKRGGSIVFIGSMSGNICVRPQKQAGYNATKAAVNMLAKSLATEWATHNIRVNSLSPGYIATDLIKGLLKKEGKDLSQEWVKHIPMGRMAHPSEFQGTVVWMVSDAASYLTGSDIIVDGGYTAY</sequence>
<dbReference type="STRING" id="2070753.A0A3A2ZKF9"/>
<dbReference type="PANTHER" id="PTHR43008">
    <property type="entry name" value="BENZIL REDUCTASE"/>
    <property type="match status" value="1"/>
</dbReference>
<dbReference type="GO" id="GO:0016616">
    <property type="term" value="F:oxidoreductase activity, acting on the CH-OH group of donors, NAD or NADP as acceptor"/>
    <property type="evidence" value="ECO:0007669"/>
    <property type="project" value="UniProtKB-ARBA"/>
</dbReference>
<dbReference type="PANTHER" id="PTHR43008:SF14">
    <property type="entry name" value="DEHYDROGENASE ARBD, PUTATIVE-RELATED"/>
    <property type="match status" value="1"/>
</dbReference>
<organism evidence="4 5">
    <name type="scientific">Aspergillus sclerotialis</name>
    <dbReference type="NCBI Taxonomy" id="2070753"/>
    <lineage>
        <taxon>Eukaryota</taxon>
        <taxon>Fungi</taxon>
        <taxon>Dikarya</taxon>
        <taxon>Ascomycota</taxon>
        <taxon>Pezizomycotina</taxon>
        <taxon>Eurotiomycetes</taxon>
        <taxon>Eurotiomycetidae</taxon>
        <taxon>Eurotiales</taxon>
        <taxon>Aspergillaceae</taxon>
        <taxon>Aspergillus</taxon>
        <taxon>Aspergillus subgen. Polypaecilum</taxon>
    </lineage>
</organism>
<dbReference type="GO" id="GO:0044550">
    <property type="term" value="P:secondary metabolite biosynthetic process"/>
    <property type="evidence" value="ECO:0007669"/>
    <property type="project" value="UniProtKB-ARBA"/>
</dbReference>
<dbReference type="PROSITE" id="PS00061">
    <property type="entry name" value="ADH_SHORT"/>
    <property type="match status" value="1"/>
</dbReference>
<reference evidence="5" key="1">
    <citation type="submission" date="2017-02" db="EMBL/GenBank/DDBJ databases">
        <authorList>
            <person name="Tafer H."/>
            <person name="Lopandic K."/>
        </authorList>
    </citation>
    <scope>NUCLEOTIDE SEQUENCE [LARGE SCALE GENOMIC DNA]</scope>
    <source>
        <strain evidence="5">CBS 366.77</strain>
    </source>
</reference>
<dbReference type="PRINTS" id="PR00080">
    <property type="entry name" value="SDRFAMILY"/>
</dbReference>
<keyword evidence="3" id="KW-0560">Oxidoreductase</keyword>
<evidence type="ECO:0000313" key="5">
    <source>
        <dbReference type="Proteomes" id="UP000266188"/>
    </source>
</evidence>
<dbReference type="Pfam" id="PF13561">
    <property type="entry name" value="adh_short_C2"/>
    <property type="match status" value="1"/>
</dbReference>
<dbReference type="InterPro" id="IPR036291">
    <property type="entry name" value="NAD(P)-bd_dom_sf"/>
</dbReference>
<evidence type="ECO:0000256" key="2">
    <source>
        <dbReference type="ARBA" id="ARBA00022857"/>
    </source>
</evidence>
<dbReference type="Gene3D" id="3.40.50.720">
    <property type="entry name" value="NAD(P)-binding Rossmann-like Domain"/>
    <property type="match status" value="1"/>
</dbReference>
<evidence type="ECO:0000313" key="4">
    <source>
        <dbReference type="EMBL" id="RJE22793.1"/>
    </source>
</evidence>
<name>A0A3A2ZKF9_9EURO</name>
<dbReference type="InterPro" id="IPR020904">
    <property type="entry name" value="Sc_DH/Rdtase_CS"/>
</dbReference>
<keyword evidence="5" id="KW-1185">Reference proteome</keyword>
<evidence type="ECO:0000256" key="3">
    <source>
        <dbReference type="ARBA" id="ARBA00023002"/>
    </source>
</evidence>
<dbReference type="AlphaFoldDB" id="A0A3A2ZKF9"/>
<accession>A0A3A2ZKF9</accession>